<dbReference type="GO" id="GO:0005886">
    <property type="term" value="C:plasma membrane"/>
    <property type="evidence" value="ECO:0007669"/>
    <property type="project" value="InterPro"/>
</dbReference>
<dbReference type="RefSeq" id="WP_067555148.1">
    <property type="nucleotide sequence ID" value="NZ_CP016895.1"/>
</dbReference>
<dbReference type="GO" id="GO:0009306">
    <property type="term" value="P:protein secretion"/>
    <property type="evidence" value="ECO:0007669"/>
    <property type="project" value="InterPro"/>
</dbReference>
<dbReference type="EMBL" id="CP016895">
    <property type="protein sequence ID" value="AOA58536.1"/>
    <property type="molecule type" value="Genomic_DNA"/>
</dbReference>
<feature type="domain" description="Translocation and assembly module TamB C-terminal" evidence="6">
    <location>
        <begin position="1154"/>
        <end position="1501"/>
    </location>
</feature>
<protein>
    <recommendedName>
        <fullName evidence="6">Translocation and assembly module TamB C-terminal domain-containing protein</fullName>
    </recommendedName>
</protein>
<evidence type="ECO:0000256" key="2">
    <source>
        <dbReference type="ARBA" id="ARBA00022692"/>
    </source>
</evidence>
<dbReference type="Proteomes" id="UP000093391">
    <property type="component" value="Chromosome"/>
</dbReference>
<keyword evidence="2 5" id="KW-0812">Transmembrane</keyword>
<proteinExistence type="predicted"/>
<reference evidence="7 8" key="1">
    <citation type="submission" date="2016-08" db="EMBL/GenBank/DDBJ databases">
        <authorList>
            <person name="Seilhamer J.J."/>
        </authorList>
    </citation>
    <scope>NUCLEOTIDE SEQUENCE [LARGE SCALE GENOMIC DNA]</scope>
    <source>
        <strain evidence="7 8">BRTC-1</strain>
    </source>
</reference>
<dbReference type="InterPro" id="IPR007452">
    <property type="entry name" value="TamB_C"/>
</dbReference>
<organism evidence="7 8">
    <name type="scientific">Acinetobacter larvae</name>
    <dbReference type="NCBI Taxonomy" id="1789224"/>
    <lineage>
        <taxon>Bacteria</taxon>
        <taxon>Pseudomonadati</taxon>
        <taxon>Pseudomonadota</taxon>
        <taxon>Gammaproteobacteria</taxon>
        <taxon>Moraxellales</taxon>
        <taxon>Moraxellaceae</taxon>
        <taxon>Acinetobacter</taxon>
    </lineage>
</organism>
<dbReference type="STRING" id="1789224.BFG52_09360"/>
<dbReference type="PANTHER" id="PTHR36985">
    <property type="entry name" value="TRANSLOCATION AND ASSEMBLY MODULE SUBUNIT TAMB"/>
    <property type="match status" value="1"/>
</dbReference>
<evidence type="ECO:0000313" key="7">
    <source>
        <dbReference type="EMBL" id="AOA58536.1"/>
    </source>
</evidence>
<accession>A0A1B2M017</accession>
<evidence type="ECO:0000259" key="6">
    <source>
        <dbReference type="Pfam" id="PF04357"/>
    </source>
</evidence>
<feature type="transmembrane region" description="Helical" evidence="5">
    <location>
        <begin position="24"/>
        <end position="43"/>
    </location>
</feature>
<evidence type="ECO:0000256" key="1">
    <source>
        <dbReference type="ARBA" id="ARBA00004167"/>
    </source>
</evidence>
<comment type="subcellular location">
    <subcellularLocation>
        <location evidence="1">Membrane</location>
        <topology evidence="1">Single-pass membrane protein</topology>
    </subcellularLocation>
</comment>
<keyword evidence="4 5" id="KW-0472">Membrane</keyword>
<evidence type="ECO:0000256" key="5">
    <source>
        <dbReference type="SAM" id="Phobius"/>
    </source>
</evidence>
<evidence type="ECO:0000313" key="8">
    <source>
        <dbReference type="Proteomes" id="UP000093391"/>
    </source>
</evidence>
<dbReference type="KEGG" id="ala:BFG52_09360"/>
<keyword evidence="3 5" id="KW-1133">Transmembrane helix</keyword>
<name>A0A1B2M017_9GAMM</name>
<dbReference type="OrthoDB" id="5555605at2"/>
<dbReference type="GO" id="GO:0097347">
    <property type="term" value="C:TAM protein secretion complex"/>
    <property type="evidence" value="ECO:0007669"/>
    <property type="project" value="TreeGrafter"/>
</dbReference>
<evidence type="ECO:0000256" key="3">
    <source>
        <dbReference type="ARBA" id="ARBA00022989"/>
    </source>
</evidence>
<dbReference type="PANTHER" id="PTHR36985:SF1">
    <property type="entry name" value="TRANSLOCATION AND ASSEMBLY MODULE SUBUNIT TAMB"/>
    <property type="match status" value="1"/>
</dbReference>
<evidence type="ECO:0000256" key="4">
    <source>
        <dbReference type="ARBA" id="ARBA00023136"/>
    </source>
</evidence>
<gene>
    <name evidence="7" type="ORF">BFG52_09360</name>
</gene>
<dbReference type="Pfam" id="PF04357">
    <property type="entry name" value="TamB"/>
    <property type="match status" value="1"/>
</dbReference>
<sequence length="1501" mass="164674">MAELEQQQPLTEQAPKKNKILRRIAWGVLLLLLTLIVSVIAMISTDRGSRFLLDRVMSQQQMIQYQYHSGNLLRGIRLDHLHIQLPELEIKADSADVSLGWRALLQKEIHLSHANLSQLQVINHAPPSDEPFKFSPIELPFVLRIDKAKLDALHIINQSSRLEIKDIALKDALWKGTRLSFEDAELDMGYLNVKKAKGSMQFEQKYPIQADAILQIPALESLNIQEINLKARGSLDHLKVGVATQTPDLLTGWAVLHPVRDLVPMQAQLQFKNYHWPLLTDQALLSKAGTLDLKGNIDQLNLVLNTDLAGQAIPKGQYFAEMHTDLVNKLVIDRFDGQLMQGAVDLKGEVNWAKTVNWDIKGRLNRLNAKDPVIPAAVADFLPHDLDAAIASTGNLQDGLHVQAQLDFDRHEAWQLKLDQAEAKNEHAAPMLLNVAWQKMNREMPYIGWLQSDHGQVDLVLNAQQQDIQLDAKLQQHEKSMLPAGQYQAKVQVKGDDLSIPSFSLNTGKGRLAGQAQVELPTEKRQLKWQAKLQAHDFNPQSISPQAPLDVLTGQIDASGFARPQQQIISLDRIDLQGHLAGEQADHIHLTGKSSIALLFADEQQGGAFKSFGVNYAGHLQSTKFSQGSGTLNFEIAGTPDVIKVNHFKHDGAAGKLNLSGLLNLKNGIGWNIDASLLNFKPHYFVSSIRGDISGQLKSQGIWAEKIKRMSVQQLNLAGTINNKILRGNGNLAVVLGGAQQGLLPEQFEANHLNLLYAGNQLQVTGNAQNLRLKVDAPKLYELYPGLRGRISGYLNLQAKPRLSATANLVVDDFGLNDLSIKRLSLIGELPTSDQVASQMKAQLTTLRTGGREIQHAAVTLSGTRKTHLLQLQGWNNFSKFYVQLSGGFNDNNDWLGQIQKGEFDSVRAHLFQNENAPVIYNAAKSELYVGQHCWSSKQSQLCFDQPVRVSQAKGNISFVSNNLDLKDFEAFMPEGLAMSGKLNGHAKASWAQGSHPKIDAQLVTRNGEIGLAAVDPGDPASTMHYDEASLVLKSIQDKLLLRVDLKAPNIGTGYANVVINPYSANKDMQGEVAFNQVQLKLFKPFVADIRKLEGTLSVAGKIGGTLTQPLFNGDLRVKNGSISMISLPVNLSNLQLYSAIRQDNATIDGAFNSGKGVGTLKGSIDWRNEPRIQLKLKGDQLQIRQAPMINAVVNSEVDVNILPFNRKITVHGDIDVPAALISMPETSATVINVSPDVRVVREGDDPLAILRAAKPWDVRADINVNLGKKVIFQGFNSRIPLVGRLYLTQRGLETAMNANGAIGVSQKVVIEAYGQKLNLNRAIARFNGPISTPSLDVDATKIVSGSTVGVRVTGTAAVPSIQIYNDAGLSEQEALNALITGRINEGSSSVSQTEGFKSDVNNTIAAAGISLGLGGTRAFTNQIGRTFGLSGLAFDAEGTGDDTQVSLTGYITPDLYIRYGVGVFTPVNKLTLRYQMNQRLYLEASQSLEKAIDIFYHWRF</sequence>
<keyword evidence="8" id="KW-1185">Reference proteome</keyword>